<reference evidence="3" key="1">
    <citation type="submission" date="2020-10" db="EMBL/GenBank/DDBJ databases">
        <authorList>
            <person name="Gilroy R."/>
        </authorList>
    </citation>
    <scope>NUCLEOTIDE SEQUENCE</scope>
    <source>
        <strain evidence="3">CHK193-30670</strain>
    </source>
</reference>
<dbReference type="Proteomes" id="UP000824074">
    <property type="component" value="Unassembled WGS sequence"/>
</dbReference>
<sequence>MTKNKNKKSVSTKKTNNKKDVKITSKNKETKKNSKLKIIIPLVAVLIILVVVLLIVLTSGKKTISCTKNTNENGVKTSDKITINMKKENINNIVVNKTLSIDKEGDDVNYLSAVKDALEDAYKNIGIDYTIKQNDDELVIDLTYDEEKEYILDNIFINLEDDGLSVNVISEDRENNYATIDLSKEYSDKNIIKILEKADYSCKN</sequence>
<feature type="compositionally biased region" description="Basic and acidic residues" evidence="1">
    <location>
        <begin position="17"/>
        <end position="26"/>
    </location>
</feature>
<reference evidence="3" key="2">
    <citation type="journal article" date="2021" name="PeerJ">
        <title>Extensive microbial diversity within the chicken gut microbiome revealed by metagenomics and culture.</title>
        <authorList>
            <person name="Gilroy R."/>
            <person name="Ravi A."/>
            <person name="Getino M."/>
            <person name="Pursley I."/>
            <person name="Horton D.L."/>
            <person name="Alikhan N.F."/>
            <person name="Baker D."/>
            <person name="Gharbi K."/>
            <person name="Hall N."/>
            <person name="Watson M."/>
            <person name="Adriaenssens E.M."/>
            <person name="Foster-Nyarko E."/>
            <person name="Jarju S."/>
            <person name="Secka A."/>
            <person name="Antonio M."/>
            <person name="Oren A."/>
            <person name="Chaudhuri R.R."/>
            <person name="La Ragione R."/>
            <person name="Hildebrand F."/>
            <person name="Pallen M.J."/>
        </authorList>
    </citation>
    <scope>NUCLEOTIDE SEQUENCE</scope>
    <source>
        <strain evidence="3">CHK193-30670</strain>
    </source>
</reference>
<evidence type="ECO:0000313" key="3">
    <source>
        <dbReference type="EMBL" id="HIU40037.1"/>
    </source>
</evidence>
<name>A0A9D1IMK9_9FIRM</name>
<comment type="caution">
    <text evidence="3">The sequence shown here is derived from an EMBL/GenBank/DDBJ whole genome shotgun (WGS) entry which is preliminary data.</text>
</comment>
<organism evidence="3 4">
    <name type="scientific">Candidatus Aphodocola excrementigallinarum</name>
    <dbReference type="NCBI Taxonomy" id="2840670"/>
    <lineage>
        <taxon>Bacteria</taxon>
        <taxon>Bacillati</taxon>
        <taxon>Bacillota</taxon>
        <taxon>Bacilli</taxon>
        <taxon>Candidatus Aphodocola</taxon>
    </lineage>
</organism>
<feature type="transmembrane region" description="Helical" evidence="2">
    <location>
        <begin position="38"/>
        <end position="57"/>
    </location>
</feature>
<accession>A0A9D1IMK9</accession>
<feature type="region of interest" description="Disordered" evidence="1">
    <location>
        <begin position="1"/>
        <end position="26"/>
    </location>
</feature>
<keyword evidence="2" id="KW-0472">Membrane</keyword>
<feature type="compositionally biased region" description="Basic residues" evidence="1">
    <location>
        <begin position="1"/>
        <end position="11"/>
    </location>
</feature>
<proteinExistence type="predicted"/>
<keyword evidence="2" id="KW-1133">Transmembrane helix</keyword>
<keyword evidence="2" id="KW-0812">Transmembrane</keyword>
<evidence type="ECO:0000256" key="1">
    <source>
        <dbReference type="SAM" id="MobiDB-lite"/>
    </source>
</evidence>
<protein>
    <submittedName>
        <fullName evidence="3">Uncharacterized protein</fullName>
    </submittedName>
</protein>
<dbReference type="EMBL" id="DVMT01000017">
    <property type="protein sequence ID" value="HIU40037.1"/>
    <property type="molecule type" value="Genomic_DNA"/>
</dbReference>
<evidence type="ECO:0000256" key="2">
    <source>
        <dbReference type="SAM" id="Phobius"/>
    </source>
</evidence>
<gene>
    <name evidence="3" type="ORF">IAB68_01880</name>
</gene>
<dbReference type="AlphaFoldDB" id="A0A9D1IMK9"/>
<evidence type="ECO:0000313" key="4">
    <source>
        <dbReference type="Proteomes" id="UP000824074"/>
    </source>
</evidence>